<accession>A0A381U8H9</accession>
<dbReference type="PROSITE" id="PS50853">
    <property type="entry name" value="FN3"/>
    <property type="match status" value="1"/>
</dbReference>
<dbReference type="EMBL" id="UINC01005945">
    <property type="protein sequence ID" value="SVA24526.1"/>
    <property type="molecule type" value="Genomic_DNA"/>
</dbReference>
<dbReference type="InterPro" id="IPR013783">
    <property type="entry name" value="Ig-like_fold"/>
</dbReference>
<reference evidence="2" key="1">
    <citation type="submission" date="2018-05" db="EMBL/GenBank/DDBJ databases">
        <authorList>
            <person name="Lanie J.A."/>
            <person name="Ng W.-L."/>
            <person name="Kazmierczak K.M."/>
            <person name="Andrzejewski T.M."/>
            <person name="Davidsen T.M."/>
            <person name="Wayne K.J."/>
            <person name="Tettelin H."/>
            <person name="Glass J.I."/>
            <person name="Rusch D."/>
            <person name="Podicherti R."/>
            <person name="Tsui H.-C.T."/>
            <person name="Winkler M.E."/>
        </authorList>
    </citation>
    <scope>NUCLEOTIDE SEQUENCE</scope>
</reference>
<dbReference type="InterPro" id="IPR003961">
    <property type="entry name" value="FN3_dom"/>
</dbReference>
<proteinExistence type="predicted"/>
<dbReference type="InterPro" id="IPR036116">
    <property type="entry name" value="FN3_sf"/>
</dbReference>
<evidence type="ECO:0000313" key="2">
    <source>
        <dbReference type="EMBL" id="SVA24526.1"/>
    </source>
</evidence>
<sequence length="664" mass="75307">MVPDLIFCELSGSESRYVRIGSLQSHFTAYGSERAWNNSYYEGMIWPSDYDFQDNAVIKRAWISSKDFTDPSAYNWDTYSIFFTLDYVETSLFPISIKQIAKFEPPIIYVDGIDIYSVYADDIDEINSNIKADRLIINVVNTSMGLTLKRKIHVFSQQYHDNYFIKEFIFTNTGNTDRDAEIELNTPLNDVRIGWRYRYSHGREGAENIGHAQNWGRHSWFTKRGETYSQNMHEQINEENPIVDWIRCGFSWTGQSSLNSFNNIGAPDISGNGRLTSPQHAGVCILHVDKNPQNNEDDPNQPSYLGWHGGGTYPSIGNLRPSDLLGMQQVYEMISGNPHLGLGASERIDEITLGDLESESYLLHTTDPYSIHNDGGGMDIFICYGPFDLNHGDSIRIVEVEGINGINRELCETIGKEWKQNAGTFTLPNGSETNNREIFKNSWIFTGKDSIMQTFGRAKRTFDNNMEIPQPPLPPPLFNVQSGGDRIYLNWTASPSETDPSFAGYKIFRSVGKPDTTYEEIYSGSLGTYTYEDLTAIRGFSYYYYISAFNDGSNNTTGRTNPTGQLLSNRFYTKTTVPAFLKREAGNNLNDIRVVPNPFHISAKDIQYTNENNKIMFLNIPPYCIIKIFTERGDLIKTIKHNDGSGDESWDSLSQTRQLVSSGI</sequence>
<organism evidence="2">
    <name type="scientific">marine metagenome</name>
    <dbReference type="NCBI Taxonomy" id="408172"/>
    <lineage>
        <taxon>unclassified sequences</taxon>
        <taxon>metagenomes</taxon>
        <taxon>ecological metagenomes</taxon>
    </lineage>
</organism>
<protein>
    <recommendedName>
        <fullName evidence="1">Fibronectin type-III domain-containing protein</fullName>
    </recommendedName>
</protein>
<evidence type="ECO:0000259" key="1">
    <source>
        <dbReference type="PROSITE" id="PS50853"/>
    </source>
</evidence>
<feature type="domain" description="Fibronectin type-III" evidence="1">
    <location>
        <begin position="471"/>
        <end position="563"/>
    </location>
</feature>
<name>A0A381U8H9_9ZZZZ</name>
<dbReference type="SUPFAM" id="SSF49265">
    <property type="entry name" value="Fibronectin type III"/>
    <property type="match status" value="1"/>
</dbReference>
<gene>
    <name evidence="2" type="ORF">METZ01_LOCUS77380</name>
</gene>
<feature type="non-terminal residue" evidence="2">
    <location>
        <position position="664"/>
    </location>
</feature>
<dbReference type="Gene3D" id="2.60.40.10">
    <property type="entry name" value="Immunoglobulins"/>
    <property type="match status" value="1"/>
</dbReference>
<dbReference type="AlphaFoldDB" id="A0A381U8H9"/>